<evidence type="ECO:0000313" key="2">
    <source>
        <dbReference type="EMBL" id="KKC37913.1"/>
    </source>
</evidence>
<dbReference type="STRING" id="1293439.WH87_09625"/>
<organism evidence="2 3">
    <name type="scientific">Devosia epidermidihirudinis</name>
    <dbReference type="NCBI Taxonomy" id="1293439"/>
    <lineage>
        <taxon>Bacteria</taxon>
        <taxon>Pseudomonadati</taxon>
        <taxon>Pseudomonadota</taxon>
        <taxon>Alphaproteobacteria</taxon>
        <taxon>Hyphomicrobiales</taxon>
        <taxon>Devosiaceae</taxon>
        <taxon>Devosia</taxon>
    </lineage>
</organism>
<dbReference type="Proteomes" id="UP000033411">
    <property type="component" value="Unassembled WGS sequence"/>
</dbReference>
<accession>A0A0F5QB05</accession>
<name>A0A0F5QB05_9HYPH</name>
<sequence length="235" mass="25157">MLALALVLALAAPTLAGDRASLNVLGYSEDGDYFAFEEFGIQDGSGFAYANIYLIDIARDQWVKGTPIKVQAETEERSLAAVRAEATELFAPLQAKHAIGEPADLLAVIGDGVADNDGSELAFGAIGYMGPGSTQGAYQLKLDTFDIPANANCQPFEGDPLRGFALSLTEDGKTVELHRDTTLPASRRCTVTYRLYGVAVPFPGWSIERGVAIISAYSYGFEGPDRRFLVVPLGR</sequence>
<evidence type="ECO:0008006" key="4">
    <source>
        <dbReference type="Google" id="ProtNLM"/>
    </source>
</evidence>
<dbReference type="InterPro" id="IPR018725">
    <property type="entry name" value="DUF2259_secreted"/>
</dbReference>
<evidence type="ECO:0000313" key="3">
    <source>
        <dbReference type="Proteomes" id="UP000033411"/>
    </source>
</evidence>
<dbReference type="Pfam" id="PF10016">
    <property type="entry name" value="DUF2259"/>
    <property type="match status" value="1"/>
</dbReference>
<reference evidence="2 3" key="1">
    <citation type="submission" date="2015-03" db="EMBL/GenBank/DDBJ databases">
        <authorList>
            <person name="Lepp D."/>
            <person name="Hassan Y.I."/>
            <person name="Li X.-Z."/>
            <person name="Zhou T."/>
        </authorList>
    </citation>
    <scope>NUCLEOTIDE SEQUENCE [LARGE SCALE GENOMIC DNA]</scope>
    <source>
        <strain evidence="2 3">E84</strain>
    </source>
</reference>
<feature type="signal peptide" evidence="1">
    <location>
        <begin position="1"/>
        <end position="16"/>
    </location>
</feature>
<dbReference type="AlphaFoldDB" id="A0A0F5QB05"/>
<comment type="caution">
    <text evidence="2">The sequence shown here is derived from an EMBL/GenBank/DDBJ whole genome shotgun (WGS) entry which is preliminary data.</text>
</comment>
<keyword evidence="1" id="KW-0732">Signal</keyword>
<keyword evidence="3" id="KW-1185">Reference proteome</keyword>
<protein>
    <recommendedName>
        <fullName evidence="4">DUF2259 domain-containing protein</fullName>
    </recommendedName>
</protein>
<gene>
    <name evidence="2" type="ORF">WH87_09625</name>
</gene>
<evidence type="ECO:0000256" key="1">
    <source>
        <dbReference type="SAM" id="SignalP"/>
    </source>
</evidence>
<dbReference type="EMBL" id="LANJ01000016">
    <property type="protein sequence ID" value="KKC37913.1"/>
    <property type="molecule type" value="Genomic_DNA"/>
</dbReference>
<dbReference type="PATRIC" id="fig|1293439.3.peg.1502"/>
<proteinExistence type="predicted"/>
<feature type="chain" id="PRO_5002494400" description="DUF2259 domain-containing protein" evidence="1">
    <location>
        <begin position="17"/>
        <end position="235"/>
    </location>
</feature>